<comment type="caution">
    <text evidence="1">The sequence shown here is derived from an EMBL/GenBank/DDBJ whole genome shotgun (WGS) entry which is preliminary data.</text>
</comment>
<dbReference type="EMBL" id="CAJVQB010023195">
    <property type="protein sequence ID" value="CAG8801282.1"/>
    <property type="molecule type" value="Genomic_DNA"/>
</dbReference>
<proteinExistence type="predicted"/>
<reference evidence="1 2" key="1">
    <citation type="submission" date="2021-06" db="EMBL/GenBank/DDBJ databases">
        <authorList>
            <person name="Kallberg Y."/>
            <person name="Tangrot J."/>
            <person name="Rosling A."/>
        </authorList>
    </citation>
    <scope>NUCLEOTIDE SEQUENCE [LARGE SCALE GENOMIC DNA]</scope>
    <source>
        <strain evidence="1 2">120-4 pot B 10/14</strain>
    </source>
</reference>
<organism evidence="1 2">
    <name type="scientific">Gigaspora margarita</name>
    <dbReference type="NCBI Taxonomy" id="4874"/>
    <lineage>
        <taxon>Eukaryota</taxon>
        <taxon>Fungi</taxon>
        <taxon>Fungi incertae sedis</taxon>
        <taxon>Mucoromycota</taxon>
        <taxon>Glomeromycotina</taxon>
        <taxon>Glomeromycetes</taxon>
        <taxon>Diversisporales</taxon>
        <taxon>Gigasporaceae</taxon>
        <taxon>Gigaspora</taxon>
    </lineage>
</organism>
<evidence type="ECO:0000313" key="2">
    <source>
        <dbReference type="Proteomes" id="UP000789901"/>
    </source>
</evidence>
<keyword evidence="2" id="KW-1185">Reference proteome</keyword>
<dbReference type="Proteomes" id="UP000789901">
    <property type="component" value="Unassembled WGS sequence"/>
</dbReference>
<evidence type="ECO:0000313" key="1">
    <source>
        <dbReference type="EMBL" id="CAG8801282.1"/>
    </source>
</evidence>
<accession>A0ABN7VVA8</accession>
<gene>
    <name evidence="1" type="ORF">GMARGA_LOCUS23158</name>
</gene>
<feature type="non-terminal residue" evidence="1">
    <location>
        <position position="107"/>
    </location>
</feature>
<name>A0ABN7VVA8_GIGMA</name>
<protein>
    <submittedName>
        <fullName evidence="1">4777_t:CDS:1</fullName>
    </submittedName>
</protein>
<sequence>MNENLDIAVEHCTFRKQLRSKKHALQNTWLKKAEEANKFWLEVPLKSIMGKKHHMQSIADTLHIDNLQMPIIKIATCKEELINIHLEESQVAKKLKLIAEQIREYKK</sequence>